<comment type="function">
    <text evidence="9">Catalyzes the phosphorylation of the position 2 hydroxy group of 4-diphosphocytidyl-2C-methyl-D-erythritol.</text>
</comment>
<feature type="domain" description="GHMP kinase C-terminal" evidence="11">
    <location>
        <begin position="210"/>
        <end position="252"/>
    </location>
</feature>
<feature type="binding site" evidence="9">
    <location>
        <begin position="91"/>
        <end position="101"/>
    </location>
    <ligand>
        <name>ATP</name>
        <dbReference type="ChEBI" id="CHEBI:30616"/>
    </ligand>
</feature>
<dbReference type="SUPFAM" id="SSF55060">
    <property type="entry name" value="GHMP Kinase, C-terminal domain"/>
    <property type="match status" value="1"/>
</dbReference>
<keyword evidence="4 9" id="KW-0808">Transferase</keyword>
<keyword evidence="5 9" id="KW-0547">Nucleotide-binding</keyword>
<evidence type="ECO:0000256" key="5">
    <source>
        <dbReference type="ARBA" id="ARBA00022741"/>
    </source>
</evidence>
<dbReference type="NCBIfam" id="TIGR00154">
    <property type="entry name" value="ispE"/>
    <property type="match status" value="1"/>
</dbReference>
<dbReference type="PIRSF" id="PIRSF010376">
    <property type="entry name" value="IspE"/>
    <property type="match status" value="1"/>
</dbReference>
<evidence type="ECO:0000256" key="9">
    <source>
        <dbReference type="HAMAP-Rule" id="MF_00061"/>
    </source>
</evidence>
<dbReference type="UniPathway" id="UPA00056">
    <property type="reaction ID" value="UER00094"/>
</dbReference>
<evidence type="ECO:0000256" key="4">
    <source>
        <dbReference type="ARBA" id="ARBA00022679"/>
    </source>
</evidence>
<keyword evidence="6 9" id="KW-0418">Kinase</keyword>
<dbReference type="PANTHER" id="PTHR43527">
    <property type="entry name" value="4-DIPHOSPHOCYTIDYL-2-C-METHYL-D-ERYTHRITOL KINASE, CHLOROPLASTIC"/>
    <property type="match status" value="1"/>
</dbReference>
<keyword evidence="9" id="KW-0414">Isoprene biosynthesis</keyword>
<dbReference type="AlphaFoldDB" id="A0A846MPI2"/>
<dbReference type="InterPro" id="IPR020568">
    <property type="entry name" value="Ribosomal_Su5_D2-typ_SF"/>
</dbReference>
<dbReference type="GO" id="GO:0019288">
    <property type="term" value="P:isopentenyl diphosphate biosynthetic process, methylerythritol 4-phosphate pathway"/>
    <property type="evidence" value="ECO:0007669"/>
    <property type="project" value="UniProtKB-UniRule"/>
</dbReference>
<comment type="catalytic activity">
    <reaction evidence="9">
        <text>4-CDP-2-C-methyl-D-erythritol + ATP = 4-CDP-2-C-methyl-D-erythritol 2-phosphate + ADP + H(+)</text>
        <dbReference type="Rhea" id="RHEA:18437"/>
        <dbReference type="ChEBI" id="CHEBI:15378"/>
        <dbReference type="ChEBI" id="CHEBI:30616"/>
        <dbReference type="ChEBI" id="CHEBI:57823"/>
        <dbReference type="ChEBI" id="CHEBI:57919"/>
        <dbReference type="ChEBI" id="CHEBI:456216"/>
        <dbReference type="EC" id="2.7.1.148"/>
    </reaction>
</comment>
<evidence type="ECO:0000259" key="11">
    <source>
        <dbReference type="Pfam" id="PF08544"/>
    </source>
</evidence>
<dbReference type="Gene3D" id="3.30.230.10">
    <property type="match status" value="1"/>
</dbReference>
<dbReference type="EC" id="2.7.1.148" evidence="2 9"/>
<evidence type="ECO:0000256" key="1">
    <source>
        <dbReference type="ARBA" id="ARBA00009684"/>
    </source>
</evidence>
<comment type="caution">
    <text evidence="12">The sequence shown here is derived from an EMBL/GenBank/DDBJ whole genome shotgun (WGS) entry which is preliminary data.</text>
</comment>
<evidence type="ECO:0000259" key="10">
    <source>
        <dbReference type="Pfam" id="PF00288"/>
    </source>
</evidence>
<gene>
    <name evidence="9" type="primary">ispE</name>
    <name evidence="12" type="ORF">FHS56_000713</name>
</gene>
<accession>A0A846MPI2</accession>
<feature type="active site" evidence="9">
    <location>
        <position position="9"/>
    </location>
</feature>
<evidence type="ECO:0000256" key="2">
    <source>
        <dbReference type="ARBA" id="ARBA00012052"/>
    </source>
</evidence>
<dbReference type="GO" id="GO:0016114">
    <property type="term" value="P:terpenoid biosynthetic process"/>
    <property type="evidence" value="ECO:0007669"/>
    <property type="project" value="UniProtKB-UniRule"/>
</dbReference>
<dbReference type="PANTHER" id="PTHR43527:SF2">
    <property type="entry name" value="4-DIPHOSPHOCYTIDYL-2-C-METHYL-D-ERYTHRITOL KINASE, CHLOROPLASTIC"/>
    <property type="match status" value="1"/>
</dbReference>
<comment type="pathway">
    <text evidence="9">Isoprenoid biosynthesis; isopentenyl diphosphate biosynthesis via DXP pathway; isopentenyl diphosphate from 1-deoxy-D-xylulose 5-phosphate: step 3/6.</text>
</comment>
<name>A0A846MPI2_9BACT</name>
<dbReference type="Pfam" id="PF08544">
    <property type="entry name" value="GHMP_kinases_C"/>
    <property type="match status" value="1"/>
</dbReference>
<dbReference type="RefSeq" id="WP_166918489.1">
    <property type="nucleotide sequence ID" value="NZ_JAASRN010000001.1"/>
</dbReference>
<dbReference type="Pfam" id="PF00288">
    <property type="entry name" value="GHMP_kinases_N"/>
    <property type="match status" value="1"/>
</dbReference>
<dbReference type="InterPro" id="IPR013750">
    <property type="entry name" value="GHMP_kinase_C_dom"/>
</dbReference>
<protein>
    <recommendedName>
        <fullName evidence="3 9">4-diphosphocytidyl-2-C-methyl-D-erythritol kinase</fullName>
        <shortName evidence="9">CMK</shortName>
        <ecNumber evidence="2 9">2.7.1.148</ecNumber>
    </recommendedName>
    <alternativeName>
        <fullName evidence="8 9">4-(cytidine-5'-diphospho)-2-C-methyl-D-erythritol kinase</fullName>
    </alternativeName>
</protein>
<keyword evidence="7 9" id="KW-0067">ATP-binding</keyword>
<organism evidence="12 13">
    <name type="scientific">Thermonema lapsum</name>
    <dbReference type="NCBI Taxonomy" id="28195"/>
    <lineage>
        <taxon>Bacteria</taxon>
        <taxon>Pseudomonadati</taxon>
        <taxon>Bacteroidota</taxon>
        <taxon>Cytophagia</taxon>
        <taxon>Cytophagales</taxon>
        <taxon>Thermonemataceae</taxon>
        <taxon>Thermonema</taxon>
    </lineage>
</organism>
<dbReference type="InterPro" id="IPR004424">
    <property type="entry name" value="IspE"/>
</dbReference>
<reference evidence="12 13" key="1">
    <citation type="submission" date="2020-03" db="EMBL/GenBank/DDBJ databases">
        <title>Genomic Encyclopedia of Type Strains, Phase IV (KMG-IV): sequencing the most valuable type-strain genomes for metagenomic binning, comparative biology and taxonomic classification.</title>
        <authorList>
            <person name="Goeker M."/>
        </authorList>
    </citation>
    <scope>NUCLEOTIDE SEQUENCE [LARGE SCALE GENOMIC DNA]</scope>
    <source>
        <strain evidence="12 13">DSM 5718</strain>
    </source>
</reference>
<dbReference type="InterPro" id="IPR006204">
    <property type="entry name" value="GHMP_kinase_N_dom"/>
</dbReference>
<dbReference type="InterPro" id="IPR036554">
    <property type="entry name" value="GHMP_kinase_C_sf"/>
</dbReference>
<evidence type="ECO:0000256" key="8">
    <source>
        <dbReference type="ARBA" id="ARBA00032554"/>
    </source>
</evidence>
<dbReference type="Proteomes" id="UP000537126">
    <property type="component" value="Unassembled WGS sequence"/>
</dbReference>
<proteinExistence type="inferred from homology"/>
<evidence type="ECO:0000313" key="13">
    <source>
        <dbReference type="Proteomes" id="UP000537126"/>
    </source>
</evidence>
<feature type="active site" evidence="9">
    <location>
        <position position="133"/>
    </location>
</feature>
<evidence type="ECO:0000256" key="6">
    <source>
        <dbReference type="ARBA" id="ARBA00022777"/>
    </source>
</evidence>
<dbReference type="SUPFAM" id="SSF54211">
    <property type="entry name" value="Ribosomal protein S5 domain 2-like"/>
    <property type="match status" value="1"/>
</dbReference>
<comment type="similarity">
    <text evidence="1 9">Belongs to the GHMP kinase family. IspE subfamily.</text>
</comment>
<dbReference type="Gene3D" id="3.30.70.890">
    <property type="entry name" value="GHMP kinase, C-terminal domain"/>
    <property type="match status" value="1"/>
</dbReference>
<sequence length="271" mass="30139">MAIAFPKAKINIGLYITEKRTDGYHNLCSCFYPIPFYDVLEILPAPNYSLHISGLNVPGAPEDNLCTKAFRLMQQKHGIDEVAIYLHKHIPMGAGLGGGSSDAAATLKLLNELFDLKLPTAILKEYAAALGSDCAFFIEEQAAICTGRGEICHPLPLSLYGYHLVVVYPELHISTANAYRHIQPAPVGYDLERFLCTHEPEAWGTVVVNRFEDYVLELYPDLALLKKQLYEAGACYASMSGSGSAFYGIFKKPLTDYQWSYPTWQFAIQND</sequence>
<feature type="domain" description="GHMP kinase N-terminal" evidence="10">
    <location>
        <begin position="64"/>
        <end position="138"/>
    </location>
</feature>
<dbReference type="GO" id="GO:0005524">
    <property type="term" value="F:ATP binding"/>
    <property type="evidence" value="ECO:0007669"/>
    <property type="project" value="UniProtKB-UniRule"/>
</dbReference>
<dbReference type="GO" id="GO:0050515">
    <property type="term" value="F:4-(cytidine 5'-diphospho)-2-C-methyl-D-erythritol kinase activity"/>
    <property type="evidence" value="ECO:0007669"/>
    <property type="project" value="UniProtKB-UniRule"/>
</dbReference>
<evidence type="ECO:0000256" key="3">
    <source>
        <dbReference type="ARBA" id="ARBA00017473"/>
    </source>
</evidence>
<evidence type="ECO:0000256" key="7">
    <source>
        <dbReference type="ARBA" id="ARBA00022840"/>
    </source>
</evidence>
<evidence type="ECO:0000313" key="12">
    <source>
        <dbReference type="EMBL" id="NIK73227.1"/>
    </source>
</evidence>
<dbReference type="HAMAP" id="MF_00061">
    <property type="entry name" value="IspE"/>
    <property type="match status" value="1"/>
</dbReference>
<keyword evidence="13" id="KW-1185">Reference proteome</keyword>
<dbReference type="InterPro" id="IPR014721">
    <property type="entry name" value="Ribsml_uS5_D2-typ_fold_subgr"/>
</dbReference>
<dbReference type="EMBL" id="JAASRN010000001">
    <property type="protein sequence ID" value="NIK73227.1"/>
    <property type="molecule type" value="Genomic_DNA"/>
</dbReference>